<gene>
    <name evidence="2" type="ORF">SAMN06264855_11113</name>
</gene>
<dbReference type="EMBL" id="FZNQ01000011">
    <property type="protein sequence ID" value="SNR51120.1"/>
    <property type="molecule type" value="Genomic_DNA"/>
</dbReference>
<dbReference type="Pfam" id="PF23922">
    <property type="entry name" value="DUF7261"/>
    <property type="match status" value="1"/>
</dbReference>
<evidence type="ECO:0000313" key="2">
    <source>
        <dbReference type="EMBL" id="SNR51120.1"/>
    </source>
</evidence>
<dbReference type="InterPro" id="IPR055685">
    <property type="entry name" value="DUF7261"/>
</dbReference>
<keyword evidence="1" id="KW-0472">Membrane</keyword>
<proteinExistence type="predicted"/>
<evidence type="ECO:0000256" key="1">
    <source>
        <dbReference type="SAM" id="Phobius"/>
    </source>
</evidence>
<feature type="transmembrane region" description="Helical" evidence="1">
    <location>
        <begin position="25"/>
        <end position="44"/>
    </location>
</feature>
<dbReference type="RefSeq" id="WP_089385077.1">
    <property type="nucleotide sequence ID" value="NZ_FZNQ01000011.1"/>
</dbReference>
<name>A0A238WXA1_HALVU</name>
<protein>
    <submittedName>
        <fullName evidence="2">Uncharacterized protein</fullName>
    </submittedName>
</protein>
<reference evidence="2 3" key="1">
    <citation type="submission" date="2017-06" db="EMBL/GenBank/DDBJ databases">
        <authorList>
            <person name="Kim H.J."/>
            <person name="Triplett B.A."/>
        </authorList>
    </citation>
    <scope>NUCLEOTIDE SEQUENCE [LARGE SCALE GENOMIC DNA]</scope>
    <source>
        <strain evidence="2 3">DSM 8800</strain>
    </source>
</reference>
<accession>A0A238WXA1</accession>
<dbReference type="Proteomes" id="UP000198397">
    <property type="component" value="Unassembled WGS sequence"/>
</dbReference>
<keyword evidence="3" id="KW-1185">Reference proteome</keyword>
<organism evidence="2 3">
    <name type="scientific">Halorubrum vacuolatum</name>
    <name type="common">Natronobacterium vacuolatum</name>
    <dbReference type="NCBI Taxonomy" id="63740"/>
    <lineage>
        <taxon>Archaea</taxon>
        <taxon>Methanobacteriati</taxon>
        <taxon>Methanobacteriota</taxon>
        <taxon>Stenosarchaea group</taxon>
        <taxon>Halobacteria</taxon>
        <taxon>Halobacteriales</taxon>
        <taxon>Haloferacaceae</taxon>
        <taxon>Halorubrum</taxon>
    </lineage>
</organism>
<keyword evidence="1" id="KW-0812">Transmembrane</keyword>
<dbReference type="AlphaFoldDB" id="A0A238WXA1"/>
<evidence type="ECO:0000313" key="3">
    <source>
        <dbReference type="Proteomes" id="UP000198397"/>
    </source>
</evidence>
<sequence>MAALRPDTHGGSDARGCTESERAQLIIITGLTLAVILVAVVLLLNTAIYTENLATRGVDAGGTEATEFREGTAADVTGLLTRANWSAPDATDDFEDDFDRYAETTAEHRTREGVLARIDGELTDGTYIAQEENRTLDPSDDYLDNSGTAGDEWTLVEDATRTRSYVLDLQVETELENVTQRESDAFRLHVESDDGDEWTLYVYQLENEDVTVMVESEDGTESWTGDGDDVSLDLTGGTIDGEREEPLAWAAGVEDDADDLTGRTTYTISYANGDTVSGTYEFILDTPDPAAEAGPDEPLYDDPTAGSPYAVEAVYDVNLEMRHHTPELRYEDQVRVAPGERDA</sequence>
<dbReference type="OrthoDB" id="238714at2157"/>
<keyword evidence="1" id="KW-1133">Transmembrane helix</keyword>